<evidence type="ECO:0000313" key="1">
    <source>
        <dbReference type="EMBL" id="KAH9320700.1"/>
    </source>
</evidence>
<dbReference type="Proteomes" id="UP000824469">
    <property type="component" value="Unassembled WGS sequence"/>
</dbReference>
<feature type="non-terminal residue" evidence="1">
    <location>
        <position position="1"/>
    </location>
</feature>
<evidence type="ECO:0000313" key="2">
    <source>
        <dbReference type="Proteomes" id="UP000824469"/>
    </source>
</evidence>
<organism evidence="1 2">
    <name type="scientific">Taxus chinensis</name>
    <name type="common">Chinese yew</name>
    <name type="synonym">Taxus wallichiana var. chinensis</name>
    <dbReference type="NCBI Taxonomy" id="29808"/>
    <lineage>
        <taxon>Eukaryota</taxon>
        <taxon>Viridiplantae</taxon>
        <taxon>Streptophyta</taxon>
        <taxon>Embryophyta</taxon>
        <taxon>Tracheophyta</taxon>
        <taxon>Spermatophyta</taxon>
        <taxon>Pinopsida</taxon>
        <taxon>Pinidae</taxon>
        <taxon>Conifers II</taxon>
        <taxon>Cupressales</taxon>
        <taxon>Taxaceae</taxon>
        <taxon>Taxus</taxon>
    </lineage>
</organism>
<sequence>SSSKPMLIHLWTYQYCFINLGKYDSSLLSYLKFNDLTPSIRDVRLGSIVDGGHVEYLASDYKSQGCGSMYLSSGGTPWLHALMRRMASLVSFKFNK</sequence>
<reference evidence="1 2" key="1">
    <citation type="journal article" date="2021" name="Nat. Plants">
        <title>The Taxus genome provides insights into paclitaxel biosynthesis.</title>
        <authorList>
            <person name="Xiong X."/>
            <person name="Gou J."/>
            <person name="Liao Q."/>
            <person name="Li Y."/>
            <person name="Zhou Q."/>
            <person name="Bi G."/>
            <person name="Li C."/>
            <person name="Du R."/>
            <person name="Wang X."/>
            <person name="Sun T."/>
            <person name="Guo L."/>
            <person name="Liang H."/>
            <person name="Lu P."/>
            <person name="Wu Y."/>
            <person name="Zhang Z."/>
            <person name="Ro D.K."/>
            <person name="Shang Y."/>
            <person name="Huang S."/>
            <person name="Yan J."/>
        </authorList>
    </citation>
    <scope>NUCLEOTIDE SEQUENCE [LARGE SCALE GENOMIC DNA]</scope>
    <source>
        <strain evidence="1">Ta-2019</strain>
    </source>
</reference>
<name>A0AA38GFY9_TAXCH</name>
<accession>A0AA38GFY9</accession>
<dbReference type="AlphaFoldDB" id="A0AA38GFY9"/>
<comment type="caution">
    <text evidence="1">The sequence shown here is derived from an EMBL/GenBank/DDBJ whole genome shotgun (WGS) entry which is preliminary data.</text>
</comment>
<dbReference type="EMBL" id="JAHRHJ020000003">
    <property type="protein sequence ID" value="KAH9320700.1"/>
    <property type="molecule type" value="Genomic_DNA"/>
</dbReference>
<keyword evidence="2" id="KW-1185">Reference proteome</keyword>
<feature type="non-terminal residue" evidence="1">
    <location>
        <position position="96"/>
    </location>
</feature>
<gene>
    <name evidence="1" type="ORF">KI387_015339</name>
</gene>
<protein>
    <submittedName>
        <fullName evidence="1">Uncharacterized protein</fullName>
    </submittedName>
</protein>
<proteinExistence type="predicted"/>